<organism evidence="1 2">
    <name type="scientific">Catellatospora bangladeshensis</name>
    <dbReference type="NCBI Taxonomy" id="310355"/>
    <lineage>
        <taxon>Bacteria</taxon>
        <taxon>Bacillati</taxon>
        <taxon>Actinomycetota</taxon>
        <taxon>Actinomycetes</taxon>
        <taxon>Micromonosporales</taxon>
        <taxon>Micromonosporaceae</taxon>
        <taxon>Catellatospora</taxon>
    </lineage>
</organism>
<keyword evidence="2" id="KW-1185">Reference proteome</keyword>
<reference evidence="1 2" key="1">
    <citation type="submission" date="2021-01" db="EMBL/GenBank/DDBJ databases">
        <title>Whole genome shotgun sequence of Catellatospora bangladeshensis NBRC 107357.</title>
        <authorList>
            <person name="Komaki H."/>
            <person name="Tamura T."/>
        </authorList>
    </citation>
    <scope>NUCLEOTIDE SEQUENCE [LARGE SCALE GENOMIC DNA]</scope>
    <source>
        <strain evidence="1 2">NBRC 107357</strain>
    </source>
</reference>
<accession>A0A8J3JI61</accession>
<dbReference type="EMBL" id="BONF01000026">
    <property type="protein sequence ID" value="GIF83039.1"/>
    <property type="molecule type" value="Genomic_DNA"/>
</dbReference>
<dbReference type="Proteomes" id="UP000601223">
    <property type="component" value="Unassembled WGS sequence"/>
</dbReference>
<evidence type="ECO:0000313" key="1">
    <source>
        <dbReference type="EMBL" id="GIF83039.1"/>
    </source>
</evidence>
<proteinExistence type="predicted"/>
<comment type="caution">
    <text evidence="1">The sequence shown here is derived from an EMBL/GenBank/DDBJ whole genome shotgun (WGS) entry which is preliminary data.</text>
</comment>
<dbReference type="AlphaFoldDB" id="A0A8J3JI61"/>
<protein>
    <submittedName>
        <fullName evidence="1">Uncharacterized protein</fullName>
    </submittedName>
</protein>
<name>A0A8J3JI61_9ACTN</name>
<sequence length="124" mass="13522">MGQVTYRWTVSHTHRVEVVDGVRRLHDCSDHVRLGRDGAPGRLNVVFAEGPGRVVSGGGYTHAGAVSRDGDYLNLNRPGVVRAVLDEALHRGWQPEQHAELDGWAMYDGVLTRLRAAEPAAESG</sequence>
<gene>
    <name evidence="1" type="ORF">Cba03nite_43880</name>
</gene>
<evidence type="ECO:0000313" key="2">
    <source>
        <dbReference type="Proteomes" id="UP000601223"/>
    </source>
</evidence>